<organism evidence="2 3">
    <name type="scientific">Aquipseudomonas alcaligenes</name>
    <name type="common">Pseudomonas alcaligenes</name>
    <dbReference type="NCBI Taxonomy" id="43263"/>
    <lineage>
        <taxon>Bacteria</taxon>
        <taxon>Pseudomonadati</taxon>
        <taxon>Pseudomonadota</taxon>
        <taxon>Gammaproteobacteria</taxon>
        <taxon>Pseudomonadales</taxon>
        <taxon>Pseudomonadaceae</taxon>
        <taxon>Aquipseudomonas</taxon>
    </lineage>
</organism>
<dbReference type="AlphaFoldDB" id="A0A1N6NC58"/>
<dbReference type="EMBL" id="FTMP01000001">
    <property type="protein sequence ID" value="SIP89626.1"/>
    <property type="molecule type" value="Genomic_DNA"/>
</dbReference>
<evidence type="ECO:0000313" key="3">
    <source>
        <dbReference type="Proteomes" id="UP000185841"/>
    </source>
</evidence>
<proteinExistence type="predicted"/>
<sequence length="159" mass="17348">MHNHPQLPIEEITLIPHPLDAWRMTLNALIAVAPGNSVDIAWHLKDAREKTLQCRSFSAATQGEAKLIDRLMLIGAGKLVCQHLDQQREPGSPHPADHIASSARRAHLHPKARPSAAPAEVLATGQGEQRLPSQLLQPDEAMPETGRSPEPSAFLPDRS</sequence>
<evidence type="ECO:0000313" key="2">
    <source>
        <dbReference type="EMBL" id="SIP89626.1"/>
    </source>
</evidence>
<dbReference type="Proteomes" id="UP000185841">
    <property type="component" value="Unassembled WGS sequence"/>
</dbReference>
<dbReference type="RefSeq" id="WP_076423534.1">
    <property type="nucleotide sequence ID" value="NZ_FTMP01000001.1"/>
</dbReference>
<gene>
    <name evidence="2" type="ORF">SAMN05878282_101206</name>
</gene>
<feature type="region of interest" description="Disordered" evidence="1">
    <location>
        <begin position="85"/>
        <end position="159"/>
    </location>
</feature>
<protein>
    <submittedName>
        <fullName evidence="2">Uncharacterized protein</fullName>
    </submittedName>
</protein>
<evidence type="ECO:0000256" key="1">
    <source>
        <dbReference type="SAM" id="MobiDB-lite"/>
    </source>
</evidence>
<accession>A0A1N6NC58</accession>
<name>A0A1N6NC58_AQUAC</name>
<reference evidence="2 3" key="1">
    <citation type="submission" date="2017-01" db="EMBL/GenBank/DDBJ databases">
        <authorList>
            <person name="Mah S.A."/>
            <person name="Swanson W.J."/>
            <person name="Moy G.W."/>
            <person name="Vacquier V.D."/>
        </authorList>
    </citation>
    <scope>NUCLEOTIDE SEQUENCE [LARGE SCALE GENOMIC DNA]</scope>
    <source>
        <strain evidence="2 3">RU36E</strain>
    </source>
</reference>